<accession>I4ECK4</accession>
<proteinExistence type="predicted"/>
<dbReference type="Proteomes" id="UP000004221">
    <property type="component" value="Unassembled WGS sequence"/>
</dbReference>
<comment type="caution">
    <text evidence="2">The sequence shown here is derived from an EMBL/GenBank/DDBJ whole genome shotgun (WGS) entry which is preliminary data.</text>
</comment>
<feature type="compositionally biased region" description="Basic and acidic residues" evidence="1">
    <location>
        <begin position="67"/>
        <end position="89"/>
    </location>
</feature>
<keyword evidence="3" id="KW-1185">Reference proteome</keyword>
<name>I4ECK4_9BACT</name>
<evidence type="ECO:0000313" key="3">
    <source>
        <dbReference type="Proteomes" id="UP000004221"/>
    </source>
</evidence>
<feature type="region of interest" description="Disordered" evidence="1">
    <location>
        <begin position="40"/>
        <end position="89"/>
    </location>
</feature>
<sequence length="89" mass="9028">MAAAQWVRMEDEAVRKGVIGVLPGMAKPQPVTWVGLETQTPGSAGPTTVKARQGVNHGAGQPALGDLDGHEAPPARDGVGRGADRPPGA</sequence>
<protein>
    <submittedName>
        <fullName evidence="2">Uncharacterized protein</fullName>
    </submittedName>
</protein>
<reference evidence="2 3" key="1">
    <citation type="journal article" date="2012" name="ISME J.">
        <title>Nitrification expanded: discovery, physiology and genomics of a nitrite-oxidizing bacterium from the phylum Chloroflexi.</title>
        <authorList>
            <person name="Sorokin D.Y."/>
            <person name="Lucker S."/>
            <person name="Vejmelkova D."/>
            <person name="Kostrikina N.A."/>
            <person name="Kleerebezem R."/>
            <person name="Rijpstra W.I."/>
            <person name="Damste J.S."/>
            <person name="Le Paslier D."/>
            <person name="Muyzer G."/>
            <person name="Wagner M."/>
            <person name="van Loosdrecht M.C."/>
            <person name="Daims H."/>
        </authorList>
    </citation>
    <scope>NUCLEOTIDE SEQUENCE [LARGE SCALE GENOMIC DNA]</scope>
    <source>
        <strain evidence="3">none</strain>
    </source>
</reference>
<organism evidence="2 3">
    <name type="scientific">Nitrolancea hollandica Lb</name>
    <dbReference type="NCBI Taxonomy" id="1129897"/>
    <lineage>
        <taxon>Bacteria</taxon>
        <taxon>Pseudomonadati</taxon>
        <taxon>Thermomicrobiota</taxon>
        <taxon>Thermomicrobia</taxon>
        <taxon>Sphaerobacterales</taxon>
        <taxon>Sphaerobacterineae</taxon>
        <taxon>Sphaerobacteraceae</taxon>
        <taxon>Nitrolancea</taxon>
    </lineage>
</organism>
<evidence type="ECO:0000256" key="1">
    <source>
        <dbReference type="SAM" id="MobiDB-lite"/>
    </source>
</evidence>
<dbReference type="EMBL" id="CAGS01000012">
    <property type="protein sequence ID" value="CCF82416.1"/>
    <property type="molecule type" value="Genomic_DNA"/>
</dbReference>
<gene>
    <name evidence="2" type="ORF">NITHO_1090002</name>
</gene>
<evidence type="ECO:0000313" key="2">
    <source>
        <dbReference type="EMBL" id="CCF82416.1"/>
    </source>
</evidence>
<dbReference type="AlphaFoldDB" id="I4ECK4"/>